<dbReference type="AlphaFoldDB" id="A0A0C2WHU5"/>
<evidence type="ECO:0000313" key="2">
    <source>
        <dbReference type="Proteomes" id="UP000054549"/>
    </source>
</evidence>
<accession>A0A0C2WHU5</accession>
<proteinExistence type="predicted"/>
<reference evidence="1 2" key="1">
    <citation type="submission" date="2014-04" db="EMBL/GenBank/DDBJ databases">
        <title>Evolutionary Origins and Diversification of the Mycorrhizal Mutualists.</title>
        <authorList>
            <consortium name="DOE Joint Genome Institute"/>
            <consortium name="Mycorrhizal Genomics Consortium"/>
            <person name="Kohler A."/>
            <person name="Kuo A."/>
            <person name="Nagy L.G."/>
            <person name="Floudas D."/>
            <person name="Copeland A."/>
            <person name="Barry K.W."/>
            <person name="Cichocki N."/>
            <person name="Veneault-Fourrey C."/>
            <person name="LaButti K."/>
            <person name="Lindquist E.A."/>
            <person name="Lipzen A."/>
            <person name="Lundell T."/>
            <person name="Morin E."/>
            <person name="Murat C."/>
            <person name="Riley R."/>
            <person name="Ohm R."/>
            <person name="Sun H."/>
            <person name="Tunlid A."/>
            <person name="Henrissat B."/>
            <person name="Grigoriev I.V."/>
            <person name="Hibbett D.S."/>
            <person name="Martin F."/>
        </authorList>
    </citation>
    <scope>NUCLEOTIDE SEQUENCE [LARGE SCALE GENOMIC DNA]</scope>
    <source>
        <strain evidence="1 2">Koide BX008</strain>
    </source>
</reference>
<evidence type="ECO:0000313" key="1">
    <source>
        <dbReference type="EMBL" id="KIL61032.1"/>
    </source>
</evidence>
<sequence length="134" mass="14428">MFGAIDIGAIRGGSRGNTMNILNQETKERRSTAHSTGACFQSTCFFIAQFTGYCHLRTSDGSQAHSCYLPTRNIDIQHSAHSSSTTLTSVKVASVSACIDSCSPALIPNHDSQETITRDYSLSKHTPSSSPRSL</sequence>
<dbReference type="Proteomes" id="UP000054549">
    <property type="component" value="Unassembled WGS sequence"/>
</dbReference>
<dbReference type="EMBL" id="KN818289">
    <property type="protein sequence ID" value="KIL61032.1"/>
    <property type="molecule type" value="Genomic_DNA"/>
</dbReference>
<name>A0A0C2WHU5_AMAMK</name>
<dbReference type="InParanoid" id="A0A0C2WHU5"/>
<gene>
    <name evidence="1" type="ORF">M378DRAFT_167368</name>
</gene>
<organism evidence="1 2">
    <name type="scientific">Amanita muscaria (strain Koide BX008)</name>
    <dbReference type="NCBI Taxonomy" id="946122"/>
    <lineage>
        <taxon>Eukaryota</taxon>
        <taxon>Fungi</taxon>
        <taxon>Dikarya</taxon>
        <taxon>Basidiomycota</taxon>
        <taxon>Agaricomycotina</taxon>
        <taxon>Agaricomycetes</taxon>
        <taxon>Agaricomycetidae</taxon>
        <taxon>Agaricales</taxon>
        <taxon>Pluteineae</taxon>
        <taxon>Amanitaceae</taxon>
        <taxon>Amanita</taxon>
    </lineage>
</organism>
<protein>
    <submittedName>
        <fullName evidence="1">Uncharacterized protein</fullName>
    </submittedName>
</protein>
<dbReference type="HOGENOM" id="CLU_1895644_0_0_1"/>
<keyword evidence="2" id="KW-1185">Reference proteome</keyword>